<keyword evidence="2" id="KW-0223">Dioxygenase</keyword>
<dbReference type="GO" id="GO:0051213">
    <property type="term" value="F:dioxygenase activity"/>
    <property type="evidence" value="ECO:0007669"/>
    <property type="project" value="UniProtKB-KW"/>
</dbReference>
<sequence>MIEFMHHVQLAMPVNGEDRARAFYVDVLGFEEVEKPDILKDRGGVWFTRAGIDLHLGVEEPFIPAKKAHPAFGVASLDEAIQHLQNRKVAYRRDIDLPTIRRIYIDDPFENRIELLELLR</sequence>
<dbReference type="STRING" id="195913.SAMN04488004_1017"/>
<evidence type="ECO:0000259" key="1">
    <source>
        <dbReference type="PROSITE" id="PS51819"/>
    </source>
</evidence>
<dbReference type="PROSITE" id="PS51819">
    <property type="entry name" value="VOC"/>
    <property type="match status" value="1"/>
</dbReference>
<dbReference type="EMBL" id="FOTF01000001">
    <property type="protein sequence ID" value="SFK69243.1"/>
    <property type="molecule type" value="Genomic_DNA"/>
</dbReference>
<accession>A0A1I4BL19</accession>
<dbReference type="AlphaFoldDB" id="A0A1I4BL19"/>
<dbReference type="InterPro" id="IPR004360">
    <property type="entry name" value="Glyas_Fos-R_dOase_dom"/>
</dbReference>
<dbReference type="Pfam" id="PF00903">
    <property type="entry name" value="Glyoxalase"/>
    <property type="match status" value="1"/>
</dbReference>
<evidence type="ECO:0000313" key="3">
    <source>
        <dbReference type="Proteomes" id="UP000199550"/>
    </source>
</evidence>
<dbReference type="Proteomes" id="UP000199550">
    <property type="component" value="Unassembled WGS sequence"/>
</dbReference>
<dbReference type="SUPFAM" id="SSF54593">
    <property type="entry name" value="Glyoxalase/Bleomycin resistance protein/Dihydroxybiphenyl dioxygenase"/>
    <property type="match status" value="1"/>
</dbReference>
<reference evidence="2 3" key="1">
    <citation type="submission" date="2016-10" db="EMBL/GenBank/DDBJ databases">
        <authorList>
            <person name="de Groot N.N."/>
        </authorList>
    </citation>
    <scope>NUCLEOTIDE SEQUENCE [LARGE SCALE GENOMIC DNA]</scope>
    <source>
        <strain evidence="2 3">DSM 16199</strain>
    </source>
</reference>
<keyword evidence="3" id="KW-1185">Reference proteome</keyword>
<feature type="domain" description="VOC" evidence="1">
    <location>
        <begin position="4"/>
        <end position="118"/>
    </location>
</feature>
<dbReference type="Gene3D" id="3.10.180.10">
    <property type="entry name" value="2,3-Dihydroxybiphenyl 1,2-Dioxygenase, domain 1"/>
    <property type="match status" value="1"/>
</dbReference>
<organism evidence="2 3">
    <name type="scientific">Loktanella salsilacus</name>
    <dbReference type="NCBI Taxonomy" id="195913"/>
    <lineage>
        <taxon>Bacteria</taxon>
        <taxon>Pseudomonadati</taxon>
        <taxon>Pseudomonadota</taxon>
        <taxon>Alphaproteobacteria</taxon>
        <taxon>Rhodobacterales</taxon>
        <taxon>Roseobacteraceae</taxon>
        <taxon>Loktanella</taxon>
    </lineage>
</organism>
<protein>
    <submittedName>
        <fullName evidence="2">Catechol 2,3-dioxygenase</fullName>
    </submittedName>
</protein>
<evidence type="ECO:0000313" key="2">
    <source>
        <dbReference type="EMBL" id="SFK69243.1"/>
    </source>
</evidence>
<gene>
    <name evidence="2" type="ORF">SAMN04488004_1017</name>
</gene>
<dbReference type="InterPro" id="IPR037523">
    <property type="entry name" value="VOC_core"/>
</dbReference>
<keyword evidence="2" id="KW-0560">Oxidoreductase</keyword>
<name>A0A1I4BL19_9RHOB</name>
<proteinExistence type="predicted"/>
<dbReference type="InterPro" id="IPR029068">
    <property type="entry name" value="Glyas_Bleomycin-R_OHBP_Dase"/>
</dbReference>
<dbReference type="OrthoDB" id="9813630at2"/>
<dbReference type="PANTHER" id="PTHR39175:SF1">
    <property type="entry name" value="FAMILY PROTEIN, PUTATIVE (AFU_ORTHOLOGUE AFUA_3G15060)-RELATED"/>
    <property type="match status" value="1"/>
</dbReference>
<dbReference type="PANTHER" id="PTHR39175">
    <property type="entry name" value="FAMILY PROTEIN, PUTATIVE (AFU_ORTHOLOGUE AFUA_3G15060)-RELATED"/>
    <property type="match status" value="1"/>
</dbReference>
<dbReference type="RefSeq" id="WP_090183846.1">
    <property type="nucleotide sequence ID" value="NZ_FOTF01000001.1"/>
</dbReference>